<dbReference type="EMBL" id="CP016025">
    <property type="protein sequence ID" value="ANJ76595.1"/>
    <property type="molecule type" value="Genomic_DNA"/>
</dbReference>
<keyword evidence="1" id="KW-0614">Plasmid</keyword>
<protein>
    <submittedName>
        <fullName evidence="1">Uncharacterized protein</fullName>
    </submittedName>
</protein>
<gene>
    <name evidence="1" type="ORF">A9Y76_28715</name>
</gene>
<geneLocation type="plasmid" evidence="2">
    <name>pri-2</name>
</geneLocation>
<evidence type="ECO:0000313" key="1">
    <source>
        <dbReference type="EMBL" id="ANJ76595.1"/>
    </source>
</evidence>
<keyword evidence="2" id="KW-1185">Reference proteome</keyword>
<reference evidence="2" key="1">
    <citation type="submission" date="2016-06" db="EMBL/GenBank/DDBJ databases">
        <authorList>
            <person name="Xu Y."/>
            <person name="Nagy A."/>
            <person name="Yan X."/>
            <person name="Kim S.W."/>
            <person name="Haley B."/>
            <person name="Liu N.T."/>
            <person name="Nou X."/>
        </authorList>
    </citation>
    <scope>NUCLEOTIDE SEQUENCE [LARGE SCALE GENOMIC DNA]</scope>
    <source>
        <strain evidence="2">ATCC 49129</strain>
        <plasmid evidence="2">pri-2</plasmid>
    </source>
</reference>
<dbReference type="OrthoDB" id="8926840at2"/>
<evidence type="ECO:0000313" key="2">
    <source>
        <dbReference type="Proteomes" id="UP000078572"/>
    </source>
</evidence>
<dbReference type="AlphaFoldDB" id="A0A192A7Y5"/>
<sequence length="85" mass="9232">MKNQIFGRKVGSGKDMTCLIRGDGASSGGKPVDPGVIDEFVVANTRRAVKLLREKGVEGYVLFEGDPTPYEFTPDADFVYPAVIH</sequence>
<name>A0A192A7Y5_9RALS</name>
<organism evidence="1 2">
    <name type="scientific">Ralstonia insidiosa</name>
    <dbReference type="NCBI Taxonomy" id="190721"/>
    <lineage>
        <taxon>Bacteria</taxon>
        <taxon>Pseudomonadati</taxon>
        <taxon>Pseudomonadota</taxon>
        <taxon>Betaproteobacteria</taxon>
        <taxon>Burkholderiales</taxon>
        <taxon>Burkholderiaceae</taxon>
        <taxon>Ralstonia</taxon>
    </lineage>
</organism>
<accession>A0A192A7Y5</accession>
<dbReference type="Proteomes" id="UP000078572">
    <property type="component" value="Plasmid pRI-2"/>
</dbReference>
<proteinExistence type="predicted"/>